<name>A0A9Q0R4T5_ANAIG</name>
<dbReference type="OrthoDB" id="2157184at2759"/>
<proteinExistence type="predicted"/>
<dbReference type="AlphaFoldDB" id="A0A9Q0R4T5"/>
<gene>
    <name evidence="3" type="ORF">M0811_12960</name>
</gene>
<feature type="region of interest" description="Disordered" evidence="2">
    <location>
        <begin position="299"/>
        <end position="471"/>
    </location>
</feature>
<comment type="caution">
    <text evidence="3">The sequence shown here is derived from an EMBL/GenBank/DDBJ whole genome shotgun (WGS) entry which is preliminary data.</text>
</comment>
<feature type="compositionally biased region" description="Basic and acidic residues" evidence="2">
    <location>
        <begin position="314"/>
        <end position="395"/>
    </location>
</feature>
<feature type="compositionally biased region" description="Polar residues" evidence="2">
    <location>
        <begin position="300"/>
        <end position="313"/>
    </location>
</feature>
<accession>A0A9Q0R4T5</accession>
<evidence type="ECO:0000256" key="1">
    <source>
        <dbReference type="SAM" id="Coils"/>
    </source>
</evidence>
<feature type="compositionally biased region" description="Acidic residues" evidence="2">
    <location>
        <begin position="429"/>
        <end position="445"/>
    </location>
</feature>
<sequence>MIKNSFITEVMNLEFEYQEQEQELLEKEKSIQNLEENYEVLQKAYDSQEKNLQKIRESNSKLNEDNNLLSSEVNHLNEQVEVLQTKLQKNENVFEENVHLQEQNQTLSLSNQDLMDKIKKKEAEIEEILTEKEKYKKYYMDMDKENEGLTDTLKKLDLEFKQKTDELHEIIKKQSLQIQKLEESHLKDLQEKENLFNERNLLAEEILRLKKQLAEKKRLLNFYRDRSDELGNQLQKMESQTGRTKSRVLDRETSRIYGNLIKGNLFDELQGMLTKQQFRALSRQITRLSVHGNLDFDILTGNQPQPETKPQVQSDKKKGLNIEDPFQKKKDEIQKKRINNEVEKKEKNQIEQKQDNEVEKKEKNQIEQKQDNEIEKKENQIEQKQDNEIEKKEKNQFNQKQDNEVDFDNLIEIQPYSNQVDHDSSYETADSDMTDTDVDNFDENEIDNKNKNKNNNNNNIHNSTPFPDKDLEKKSKQIINEIVKKEIVKKETQDISEELLDSSIVCEVFFYLLVISTKVHLEVSQIENPITLKITPKDIHRFFLQICSRQIPFHEWKFWVEKKLDNILYQQKNQKKRLPSIPLENHYPSFSKKFMKLNTFLN</sequence>
<evidence type="ECO:0000313" key="3">
    <source>
        <dbReference type="EMBL" id="KAJ5067407.1"/>
    </source>
</evidence>
<protein>
    <submittedName>
        <fullName evidence="3">Uncharacterized protein</fullName>
    </submittedName>
</protein>
<evidence type="ECO:0000313" key="4">
    <source>
        <dbReference type="Proteomes" id="UP001149090"/>
    </source>
</evidence>
<dbReference type="Proteomes" id="UP001149090">
    <property type="component" value="Unassembled WGS sequence"/>
</dbReference>
<organism evidence="3 4">
    <name type="scientific">Anaeramoeba ignava</name>
    <name type="common">Anaerobic marine amoeba</name>
    <dbReference type="NCBI Taxonomy" id="1746090"/>
    <lineage>
        <taxon>Eukaryota</taxon>
        <taxon>Metamonada</taxon>
        <taxon>Anaeramoebidae</taxon>
        <taxon>Anaeramoeba</taxon>
    </lineage>
</organism>
<reference evidence="3" key="1">
    <citation type="submission" date="2022-10" db="EMBL/GenBank/DDBJ databases">
        <title>Novel sulphate-reducing endosymbionts in the free-living metamonad Anaeramoeba.</title>
        <authorList>
            <person name="Jerlstrom-Hultqvist J."/>
            <person name="Cepicka I."/>
            <person name="Gallot-Lavallee L."/>
            <person name="Salas-Leiva D."/>
            <person name="Curtis B.A."/>
            <person name="Zahonova K."/>
            <person name="Pipaliya S."/>
            <person name="Dacks J."/>
            <person name="Roger A.J."/>
        </authorList>
    </citation>
    <scope>NUCLEOTIDE SEQUENCE</scope>
    <source>
        <strain evidence="3">BMAN</strain>
    </source>
</reference>
<evidence type="ECO:0000256" key="2">
    <source>
        <dbReference type="SAM" id="MobiDB-lite"/>
    </source>
</evidence>
<keyword evidence="4" id="KW-1185">Reference proteome</keyword>
<dbReference type="EMBL" id="JAPDFW010000128">
    <property type="protein sequence ID" value="KAJ5067407.1"/>
    <property type="molecule type" value="Genomic_DNA"/>
</dbReference>
<keyword evidence="1" id="KW-0175">Coiled coil</keyword>
<feature type="coiled-coil region" evidence="1">
    <location>
        <begin position="3"/>
        <end position="240"/>
    </location>
</feature>